<reference evidence="2 3" key="1">
    <citation type="submission" date="2024-10" db="EMBL/GenBank/DDBJ databases">
        <title>Updated reference genomes for cyclostephanoid diatoms.</title>
        <authorList>
            <person name="Roberts W.R."/>
            <person name="Alverson A.J."/>
        </authorList>
    </citation>
    <scope>NUCLEOTIDE SEQUENCE [LARGE SCALE GENOMIC DNA]</scope>
    <source>
        <strain evidence="2 3">AJA276-08</strain>
    </source>
</reference>
<gene>
    <name evidence="2" type="ORF">ACHAW5_006456</name>
</gene>
<evidence type="ECO:0000313" key="2">
    <source>
        <dbReference type="EMBL" id="KAL3773366.1"/>
    </source>
</evidence>
<organism evidence="2 3">
    <name type="scientific">Stephanodiscus triporus</name>
    <dbReference type="NCBI Taxonomy" id="2934178"/>
    <lineage>
        <taxon>Eukaryota</taxon>
        <taxon>Sar</taxon>
        <taxon>Stramenopiles</taxon>
        <taxon>Ochrophyta</taxon>
        <taxon>Bacillariophyta</taxon>
        <taxon>Coscinodiscophyceae</taxon>
        <taxon>Thalassiosirophycidae</taxon>
        <taxon>Stephanodiscales</taxon>
        <taxon>Stephanodiscaceae</taxon>
        <taxon>Stephanodiscus</taxon>
    </lineage>
</organism>
<dbReference type="Proteomes" id="UP001530315">
    <property type="component" value="Unassembled WGS sequence"/>
</dbReference>
<comment type="caution">
    <text evidence="2">The sequence shown here is derived from an EMBL/GenBank/DDBJ whole genome shotgun (WGS) entry which is preliminary data.</text>
</comment>
<evidence type="ECO:0000256" key="1">
    <source>
        <dbReference type="SAM" id="MobiDB-lite"/>
    </source>
</evidence>
<protein>
    <submittedName>
        <fullName evidence="2">Uncharacterized protein</fullName>
    </submittedName>
</protein>
<keyword evidence="3" id="KW-1185">Reference proteome</keyword>
<accession>A0ABD3NE95</accession>
<sequence>MPPPFKEITLLSFFSDGLKERIARDRRERMEGLHTRGGKPAGDHMKRRSELLQLKKEETVNFIERNKLPNGLGDSLIKLITVDDGKCGGIPLEGVWESSKTAETRSELVTKMNDPTLCDSTRVRIRMKYWKDVSVDKSYLSKNGLNTENEGVIEYISMLEEEAGVELAKAKSNRKSNSNRAEKRDNERAEVVTSIDEGKNMLPNLAVNQQTPFLSNLSVDIGDILSGGGGSDDILELVQQSKSGKEAERESLLVIIMGRISPYTLNSGNKQLLLNLSSVHHLRENGCLGEDDEIEIHGFIGYHESGHSMLRSTALHSALAMIVTNRNRPVKVVVSDILRLGRSYEQCAAVFTLFEKLHDNIEIVSCVEYGVDIYKVAKAIESSRVQHKMIDAVSTSKNPSKSITADDDSTEIQDEIITMSNKYQRKWNNDYPADVKEGIRLGKEMNQGETFILRDMMKNVSNGKTSIDDAVRGLLTAYSGSIPSHDALDILYVRCSGGCKRLHEHQGRQAHHIGMSQISKCYAARDALSKRVEKETSNLCIITDIDKDKNCVNPGLIEMMLRVLKQNVSIVVANSTNRISSYANIIMMLQGICKAKGTTLLFASECGKIILDVAEAERIRFLEKTNVTRLYNETIENLVKELNGNKKGLHDRLKLIDTVLRGEAMVTGKSAKKARSHA</sequence>
<proteinExistence type="predicted"/>
<dbReference type="EMBL" id="JALLAZ020001536">
    <property type="protein sequence ID" value="KAL3773366.1"/>
    <property type="molecule type" value="Genomic_DNA"/>
</dbReference>
<dbReference type="AlphaFoldDB" id="A0ABD3NE95"/>
<name>A0ABD3NE95_9STRA</name>
<feature type="region of interest" description="Disordered" evidence="1">
    <location>
        <begin position="169"/>
        <end position="188"/>
    </location>
</feature>
<evidence type="ECO:0000313" key="3">
    <source>
        <dbReference type="Proteomes" id="UP001530315"/>
    </source>
</evidence>